<dbReference type="PANTHER" id="PTHR11680:SF35">
    <property type="entry name" value="SERINE HYDROXYMETHYLTRANSFERASE 1"/>
    <property type="match status" value="1"/>
</dbReference>
<evidence type="ECO:0000313" key="5">
    <source>
        <dbReference type="Proteomes" id="UP000254794"/>
    </source>
</evidence>
<dbReference type="PANTHER" id="PTHR11680">
    <property type="entry name" value="SERINE HYDROXYMETHYLTRANSFERASE"/>
    <property type="match status" value="1"/>
</dbReference>
<dbReference type="EC" id="2.1.2.1" evidence="4"/>
<feature type="domain" description="Serine hydroxymethyltransferase-like" evidence="3">
    <location>
        <begin position="36"/>
        <end position="406"/>
    </location>
</feature>
<keyword evidence="2" id="KW-0663">Pyridoxal phosphate</keyword>
<evidence type="ECO:0000313" key="4">
    <source>
        <dbReference type="EMBL" id="STX51574.1"/>
    </source>
</evidence>
<dbReference type="InterPro" id="IPR015424">
    <property type="entry name" value="PyrdxlP-dep_Trfase"/>
</dbReference>
<proteinExistence type="predicted"/>
<dbReference type="EMBL" id="UGOD01000001">
    <property type="protein sequence ID" value="STX51574.1"/>
    <property type="molecule type" value="Genomic_DNA"/>
</dbReference>
<dbReference type="RefSeq" id="WP_115331203.1">
    <property type="nucleotide sequence ID" value="NZ_CAAAHP010000001.1"/>
</dbReference>
<organism evidence="4 5">
    <name type="scientific">Legionella busanensis</name>
    <dbReference type="NCBI Taxonomy" id="190655"/>
    <lineage>
        <taxon>Bacteria</taxon>
        <taxon>Pseudomonadati</taxon>
        <taxon>Pseudomonadota</taxon>
        <taxon>Gammaproteobacteria</taxon>
        <taxon>Legionellales</taxon>
        <taxon>Legionellaceae</taxon>
        <taxon>Legionella</taxon>
    </lineage>
</organism>
<dbReference type="OrthoDB" id="9019276at2"/>
<dbReference type="GO" id="GO:0005737">
    <property type="term" value="C:cytoplasm"/>
    <property type="evidence" value="ECO:0007669"/>
    <property type="project" value="TreeGrafter"/>
</dbReference>
<evidence type="ECO:0000256" key="1">
    <source>
        <dbReference type="ARBA" id="ARBA00001933"/>
    </source>
</evidence>
<dbReference type="InterPro" id="IPR049943">
    <property type="entry name" value="Ser_HO-MeTrfase-like"/>
</dbReference>
<comment type="cofactor">
    <cofactor evidence="1">
        <name>pyridoxal 5'-phosphate</name>
        <dbReference type="ChEBI" id="CHEBI:597326"/>
    </cofactor>
</comment>
<keyword evidence="4" id="KW-0808">Transferase</keyword>
<dbReference type="InterPro" id="IPR039429">
    <property type="entry name" value="SHMT-like_dom"/>
</dbReference>
<dbReference type="Pfam" id="PF00464">
    <property type="entry name" value="SHMT"/>
    <property type="match status" value="1"/>
</dbReference>
<dbReference type="Gene3D" id="3.90.1150.10">
    <property type="entry name" value="Aspartate Aminotransferase, domain 1"/>
    <property type="match status" value="1"/>
</dbReference>
<evidence type="ECO:0000259" key="3">
    <source>
        <dbReference type="Pfam" id="PF00464"/>
    </source>
</evidence>
<keyword evidence="5" id="KW-1185">Reference proteome</keyword>
<dbReference type="Proteomes" id="UP000254794">
    <property type="component" value="Unassembled WGS sequence"/>
</dbReference>
<keyword evidence="4" id="KW-0489">Methyltransferase</keyword>
<dbReference type="GO" id="GO:0004372">
    <property type="term" value="F:glycine hydroxymethyltransferase activity"/>
    <property type="evidence" value="ECO:0007669"/>
    <property type="project" value="UniProtKB-EC"/>
</dbReference>
<dbReference type="InterPro" id="IPR015421">
    <property type="entry name" value="PyrdxlP-dep_Trfase_major"/>
</dbReference>
<dbReference type="GO" id="GO:0030170">
    <property type="term" value="F:pyridoxal phosphate binding"/>
    <property type="evidence" value="ECO:0007669"/>
    <property type="project" value="TreeGrafter"/>
</dbReference>
<gene>
    <name evidence="4" type="primary">glyA_2</name>
    <name evidence="4" type="ORF">NCTC13316_01670</name>
</gene>
<protein>
    <submittedName>
        <fullName evidence="4">Serine hydroxymethyltransferase</fullName>
        <ecNumber evidence="4">2.1.2.1</ecNumber>
    </submittedName>
</protein>
<dbReference type="GO" id="GO:0019264">
    <property type="term" value="P:glycine biosynthetic process from serine"/>
    <property type="evidence" value="ECO:0007669"/>
    <property type="project" value="TreeGrafter"/>
</dbReference>
<dbReference type="InterPro" id="IPR015422">
    <property type="entry name" value="PyrdxlP-dep_Trfase_small"/>
</dbReference>
<dbReference type="GO" id="GO:0046653">
    <property type="term" value="P:tetrahydrofolate metabolic process"/>
    <property type="evidence" value="ECO:0007669"/>
    <property type="project" value="TreeGrafter"/>
</dbReference>
<evidence type="ECO:0000256" key="2">
    <source>
        <dbReference type="ARBA" id="ARBA00022898"/>
    </source>
</evidence>
<name>A0A378JK78_9GAMM</name>
<dbReference type="SUPFAM" id="SSF53383">
    <property type="entry name" value="PLP-dependent transferases"/>
    <property type="match status" value="1"/>
</dbReference>
<accession>A0A378JK78</accession>
<dbReference type="Gene3D" id="3.40.640.10">
    <property type="entry name" value="Type I PLP-dependent aspartate aminotransferase-like (Major domain)"/>
    <property type="match status" value="1"/>
</dbReference>
<dbReference type="GO" id="GO:0008168">
    <property type="term" value="F:methyltransferase activity"/>
    <property type="evidence" value="ECO:0007669"/>
    <property type="project" value="UniProtKB-KW"/>
</dbReference>
<reference evidence="4 5" key="1">
    <citation type="submission" date="2018-06" db="EMBL/GenBank/DDBJ databases">
        <authorList>
            <consortium name="Pathogen Informatics"/>
            <person name="Doyle S."/>
        </authorList>
    </citation>
    <scope>NUCLEOTIDE SEQUENCE [LARGE SCALE GENOMIC DNA]</scope>
    <source>
        <strain evidence="4 5">NCTC13316</strain>
    </source>
</reference>
<dbReference type="AlphaFoldDB" id="A0A378JK78"/>
<dbReference type="GO" id="GO:0032259">
    <property type="term" value="P:methylation"/>
    <property type="evidence" value="ECO:0007669"/>
    <property type="project" value="UniProtKB-KW"/>
</dbReference>
<sequence>MFKTNRIVHDPASFLRAQRDLMHCESFENIKELVLSLINKNNKWRTEQCINLVAAESPMSQVARSLFACDLSMRTAGGHIGRQNRYFMASKYIDQLESICHVLMTNLFGCYYCEHRLLGGTQACQVAYSVLTKPKDTLITVMPKHGGDSSNCTQSMPGLLGLNMIPMPFLPDHLIIDLEKFEYLICRYRPALVTLGFSICLFEQPIKEICAIARKYKTHVFYDAAHELGLIAGKCFSNPFKQGVTVVSGSTGKTFSGPQGGLLLWNDENLATSIATTVFPNFVGTYQLNRVAALTLTALELHQYGEAYMKQVVCNAKSLAKHLDDCGITVFAKEKNYTETHQALINVEKYGGGFRAASRLEACNIIVNHVSIPGDDKPLQGIRIGTTELTRRGMQEKQMQEIARLIYRALATAEPAECIAIDASRLIEAFQEIYYC</sequence>